<reference evidence="8 9" key="1">
    <citation type="submission" date="2021-04" db="EMBL/GenBank/DDBJ databases">
        <authorList>
            <person name="Rakotoarivonina H."/>
        </authorList>
    </citation>
    <scope>NUCLEOTIDE SEQUENCE [LARGE SCALE GENOMIC DNA]</scope>
    <source>
        <strain evidence="8 9">XE</strain>
    </source>
</reference>
<accession>A0ABM8V0W8</accession>
<gene>
    <name evidence="8" type="primary">txxe 707</name>
    <name evidence="8" type="ORF">TXXE_02390</name>
</gene>
<organism evidence="8 9">
    <name type="scientific">Thermobacillus xylanilyticus</name>
    <dbReference type="NCBI Taxonomy" id="76633"/>
    <lineage>
        <taxon>Bacteria</taxon>
        <taxon>Bacillati</taxon>
        <taxon>Bacillota</taxon>
        <taxon>Bacilli</taxon>
        <taxon>Bacillales</taxon>
        <taxon>Paenibacillaceae</taxon>
        <taxon>Thermobacillus</taxon>
    </lineage>
</organism>
<evidence type="ECO:0000256" key="2">
    <source>
        <dbReference type="ARBA" id="ARBA00022475"/>
    </source>
</evidence>
<keyword evidence="4 6" id="KW-1133">Transmembrane helix</keyword>
<dbReference type="PANTHER" id="PTHR36115">
    <property type="entry name" value="PROLINE-RICH ANTIGEN HOMOLOG-RELATED"/>
    <property type="match status" value="1"/>
</dbReference>
<dbReference type="RefSeq" id="WP_213483309.1">
    <property type="nucleotide sequence ID" value="NZ_CAJRAY010000009.1"/>
</dbReference>
<name>A0ABM8V0W8_THEXY</name>
<evidence type="ECO:0000256" key="4">
    <source>
        <dbReference type="ARBA" id="ARBA00022989"/>
    </source>
</evidence>
<proteinExistence type="predicted"/>
<feature type="domain" description="RDD" evidence="7">
    <location>
        <begin position="5"/>
        <end position="160"/>
    </location>
</feature>
<evidence type="ECO:0000256" key="3">
    <source>
        <dbReference type="ARBA" id="ARBA00022692"/>
    </source>
</evidence>
<evidence type="ECO:0000256" key="1">
    <source>
        <dbReference type="ARBA" id="ARBA00004651"/>
    </source>
</evidence>
<dbReference type="InterPro" id="IPR051791">
    <property type="entry name" value="Pra-immunoreactive"/>
</dbReference>
<evidence type="ECO:0000256" key="5">
    <source>
        <dbReference type="ARBA" id="ARBA00023136"/>
    </source>
</evidence>
<comment type="caution">
    <text evidence="8">The sequence shown here is derived from an EMBL/GenBank/DDBJ whole genome shotgun (WGS) entry which is preliminary data.</text>
</comment>
<evidence type="ECO:0000313" key="9">
    <source>
        <dbReference type="Proteomes" id="UP000681526"/>
    </source>
</evidence>
<keyword evidence="3 6" id="KW-0812">Transmembrane</keyword>
<feature type="transmembrane region" description="Helical" evidence="6">
    <location>
        <begin position="96"/>
        <end position="114"/>
    </location>
</feature>
<dbReference type="EMBL" id="CAJRAY010000009">
    <property type="protein sequence ID" value="CAG5078595.1"/>
    <property type="molecule type" value="Genomic_DNA"/>
</dbReference>
<dbReference type="PANTHER" id="PTHR36115:SF4">
    <property type="entry name" value="MEMBRANE PROTEIN"/>
    <property type="match status" value="1"/>
</dbReference>
<evidence type="ECO:0000259" key="7">
    <source>
        <dbReference type="Pfam" id="PF06271"/>
    </source>
</evidence>
<keyword evidence="2" id="KW-1003">Cell membrane</keyword>
<feature type="transmembrane region" description="Helical" evidence="6">
    <location>
        <begin position="12"/>
        <end position="29"/>
    </location>
</feature>
<keyword evidence="9" id="KW-1185">Reference proteome</keyword>
<keyword evidence="5 6" id="KW-0472">Membrane</keyword>
<feature type="transmembrane region" description="Helical" evidence="6">
    <location>
        <begin position="126"/>
        <end position="146"/>
    </location>
</feature>
<dbReference type="Pfam" id="PF06271">
    <property type="entry name" value="RDD"/>
    <property type="match status" value="1"/>
</dbReference>
<comment type="subcellular location">
    <subcellularLocation>
        <location evidence="1">Cell membrane</location>
        <topology evidence="1">Multi-pass membrane protein</topology>
    </subcellularLocation>
</comment>
<dbReference type="Proteomes" id="UP000681526">
    <property type="component" value="Unassembled WGS sequence"/>
</dbReference>
<evidence type="ECO:0000256" key="6">
    <source>
        <dbReference type="SAM" id="Phobius"/>
    </source>
</evidence>
<protein>
    <submittedName>
        <fullName evidence="8">Uncharacterized protein with RDD containing domain</fullName>
    </submittedName>
</protein>
<dbReference type="InterPro" id="IPR010432">
    <property type="entry name" value="RDD"/>
</dbReference>
<sequence length="186" mass="21086">MRLAAKRLAAYWLDFVMLAGVLGGMQGLLYLATGGFPFDRFKAGYEIELWVLATMSVPVWVYFIGMEYKRGQTIGKRLLQLKAAARDGSRLTLRQAFLRTIVRLLPWELAHLIVLVPEPWWDADPAYPGLIYIPNGLMLLYIAVLATSGGRRTLHDAAAGTRVRDAGRPDAYPSEHYRSYSKRHRF</sequence>
<evidence type="ECO:0000313" key="8">
    <source>
        <dbReference type="EMBL" id="CAG5078595.1"/>
    </source>
</evidence>
<feature type="transmembrane region" description="Helical" evidence="6">
    <location>
        <begin position="49"/>
        <end position="68"/>
    </location>
</feature>